<evidence type="ECO:0000313" key="2">
    <source>
        <dbReference type="Proteomes" id="UP001219518"/>
    </source>
</evidence>
<proteinExistence type="predicted"/>
<keyword evidence="2" id="KW-1185">Reference proteome</keyword>
<sequence length="381" mass="42824">MMKNKVQKTKFTLNNTDIPVLEEGDSYQHLGVPTGARVDQTPRDLLKSLTREATLICNSLLAPWQKLHAIRTFTLSQIDFALRTAKVEKTAFKELDNLIKKEAKKTPNLPQRASAEPVFLPPCQGEAGLIPLSDLSDLCTVSHAFRLLTCPDPVVQETALSGVRVTTKRKIKSEPTLQQICQYLSGNKEDPFNREDGSFSTLWTSARTAMTRTRKNIPDMKWAYLNLKNTFEIQSSALISDELSGIRKIPCKEIRIGKTIPFQQLSDQRPPQEVQSLKPDIVVINEATRTIDIIDITVPFENSVDALEVARQKNTWTVRIDAFVVGALGSWLNSNNQTMKILGLTTAYANTLARLACSTAIHWSRDIYVEHISGRQQYQED</sequence>
<reference evidence="1" key="2">
    <citation type="journal article" date="2023" name="BMC Genomics">
        <title>Pest status, molecular evolution, and epigenetic factors derived from the genome assembly of Frankliniella fusca, a thysanopteran phytovirus vector.</title>
        <authorList>
            <person name="Catto M.A."/>
            <person name="Labadie P.E."/>
            <person name="Jacobson A.L."/>
            <person name="Kennedy G.G."/>
            <person name="Srinivasan R."/>
            <person name="Hunt B.G."/>
        </authorList>
    </citation>
    <scope>NUCLEOTIDE SEQUENCE</scope>
    <source>
        <strain evidence="1">PL_HMW_Pooled</strain>
    </source>
</reference>
<gene>
    <name evidence="1" type="ORF">KUF71_025382</name>
</gene>
<evidence type="ECO:0000313" key="1">
    <source>
        <dbReference type="EMBL" id="KAK3931238.1"/>
    </source>
</evidence>
<reference evidence="1" key="1">
    <citation type="submission" date="2021-07" db="EMBL/GenBank/DDBJ databases">
        <authorList>
            <person name="Catto M.A."/>
            <person name="Jacobson A."/>
            <person name="Kennedy G."/>
            <person name="Labadie P."/>
            <person name="Hunt B.G."/>
            <person name="Srinivasan R."/>
        </authorList>
    </citation>
    <scope>NUCLEOTIDE SEQUENCE</scope>
    <source>
        <strain evidence="1">PL_HMW_Pooled</strain>
        <tissue evidence="1">Head</tissue>
    </source>
</reference>
<name>A0AAE1I139_9NEOP</name>
<accession>A0AAE1I139</accession>
<dbReference type="Proteomes" id="UP001219518">
    <property type="component" value="Unassembled WGS sequence"/>
</dbReference>
<dbReference type="EMBL" id="JAHWGI010001420">
    <property type="protein sequence ID" value="KAK3931238.1"/>
    <property type="molecule type" value="Genomic_DNA"/>
</dbReference>
<protein>
    <submittedName>
        <fullName evidence="1">Uncharacterized protein</fullName>
    </submittedName>
</protein>
<organism evidence="1 2">
    <name type="scientific">Frankliniella fusca</name>
    <dbReference type="NCBI Taxonomy" id="407009"/>
    <lineage>
        <taxon>Eukaryota</taxon>
        <taxon>Metazoa</taxon>
        <taxon>Ecdysozoa</taxon>
        <taxon>Arthropoda</taxon>
        <taxon>Hexapoda</taxon>
        <taxon>Insecta</taxon>
        <taxon>Pterygota</taxon>
        <taxon>Neoptera</taxon>
        <taxon>Paraneoptera</taxon>
        <taxon>Thysanoptera</taxon>
        <taxon>Terebrantia</taxon>
        <taxon>Thripoidea</taxon>
        <taxon>Thripidae</taxon>
        <taxon>Frankliniella</taxon>
    </lineage>
</organism>
<comment type="caution">
    <text evidence="1">The sequence shown here is derived from an EMBL/GenBank/DDBJ whole genome shotgun (WGS) entry which is preliminary data.</text>
</comment>
<dbReference type="AlphaFoldDB" id="A0AAE1I139"/>